<evidence type="ECO:0000256" key="1">
    <source>
        <dbReference type="SAM" id="MobiDB-lite"/>
    </source>
</evidence>
<proteinExistence type="predicted"/>
<name>J3MQP8_ORYBR</name>
<protein>
    <submittedName>
        <fullName evidence="2">Uncharacterized protein</fullName>
    </submittedName>
</protein>
<feature type="region of interest" description="Disordered" evidence="1">
    <location>
        <begin position="1"/>
        <end position="20"/>
    </location>
</feature>
<sequence length="124" mass="13240">MDEGEGTLANGCGAHETGEQQSVWGEGAVLATRAEGAGVRRRRVRGVGVAPATGTEGGADAEKIFSLYEPFGHATNIGVAKQLAKPLSVAWQHYLATPLTLASWQDCHADQAAWQHWRGQKVQF</sequence>
<reference evidence="2" key="2">
    <citation type="submission" date="2013-04" db="UniProtKB">
        <authorList>
            <consortium name="EnsemblPlants"/>
        </authorList>
    </citation>
    <scope>IDENTIFICATION</scope>
</reference>
<evidence type="ECO:0000313" key="3">
    <source>
        <dbReference type="Proteomes" id="UP000006038"/>
    </source>
</evidence>
<organism evidence="2">
    <name type="scientific">Oryza brachyantha</name>
    <name type="common">malo sina</name>
    <dbReference type="NCBI Taxonomy" id="4533"/>
    <lineage>
        <taxon>Eukaryota</taxon>
        <taxon>Viridiplantae</taxon>
        <taxon>Streptophyta</taxon>
        <taxon>Embryophyta</taxon>
        <taxon>Tracheophyta</taxon>
        <taxon>Spermatophyta</taxon>
        <taxon>Magnoliopsida</taxon>
        <taxon>Liliopsida</taxon>
        <taxon>Poales</taxon>
        <taxon>Poaceae</taxon>
        <taxon>BOP clade</taxon>
        <taxon>Oryzoideae</taxon>
        <taxon>Oryzeae</taxon>
        <taxon>Oryzinae</taxon>
        <taxon>Oryza</taxon>
    </lineage>
</organism>
<dbReference type="Proteomes" id="UP000006038">
    <property type="component" value="Chromosome 8"/>
</dbReference>
<keyword evidence="3" id="KW-1185">Reference proteome</keyword>
<accession>J3MQP8</accession>
<dbReference type="EnsemblPlants" id="OB08G14270.1">
    <property type="protein sequence ID" value="OB08G14270.1"/>
    <property type="gene ID" value="OB08G14270"/>
</dbReference>
<dbReference type="Gramene" id="OB08G14270.1">
    <property type="protein sequence ID" value="OB08G14270.1"/>
    <property type="gene ID" value="OB08G14270"/>
</dbReference>
<dbReference type="AlphaFoldDB" id="J3MQP8"/>
<reference evidence="2" key="1">
    <citation type="journal article" date="2013" name="Nat. Commun.">
        <title>Whole-genome sequencing of Oryza brachyantha reveals mechanisms underlying Oryza genome evolution.</title>
        <authorList>
            <person name="Chen J."/>
            <person name="Huang Q."/>
            <person name="Gao D."/>
            <person name="Wang J."/>
            <person name="Lang Y."/>
            <person name="Liu T."/>
            <person name="Li B."/>
            <person name="Bai Z."/>
            <person name="Luis Goicoechea J."/>
            <person name="Liang C."/>
            <person name="Chen C."/>
            <person name="Zhang W."/>
            <person name="Sun S."/>
            <person name="Liao Y."/>
            <person name="Zhang X."/>
            <person name="Yang L."/>
            <person name="Song C."/>
            <person name="Wang M."/>
            <person name="Shi J."/>
            <person name="Liu G."/>
            <person name="Liu J."/>
            <person name="Zhou H."/>
            <person name="Zhou W."/>
            <person name="Yu Q."/>
            <person name="An N."/>
            <person name="Chen Y."/>
            <person name="Cai Q."/>
            <person name="Wang B."/>
            <person name="Liu B."/>
            <person name="Min J."/>
            <person name="Huang Y."/>
            <person name="Wu H."/>
            <person name="Li Z."/>
            <person name="Zhang Y."/>
            <person name="Yin Y."/>
            <person name="Song W."/>
            <person name="Jiang J."/>
            <person name="Jackson S.A."/>
            <person name="Wing R.A."/>
            <person name="Wang J."/>
            <person name="Chen M."/>
        </authorList>
    </citation>
    <scope>NUCLEOTIDE SEQUENCE [LARGE SCALE GENOMIC DNA]</scope>
    <source>
        <strain evidence="2">cv. IRGC 101232</strain>
    </source>
</reference>
<dbReference type="HOGENOM" id="CLU_2007458_0_0_1"/>
<evidence type="ECO:0000313" key="2">
    <source>
        <dbReference type="EnsemblPlants" id="OB08G14270.1"/>
    </source>
</evidence>